<organism evidence="1 2">
    <name type="scientific">Saccharococcus caldoxylosilyticus</name>
    <dbReference type="NCBI Taxonomy" id="81408"/>
    <lineage>
        <taxon>Bacteria</taxon>
        <taxon>Bacillati</taxon>
        <taxon>Bacillota</taxon>
        <taxon>Bacilli</taxon>
        <taxon>Bacillales</taxon>
        <taxon>Anoxybacillaceae</taxon>
        <taxon>Saccharococcus</taxon>
    </lineage>
</organism>
<dbReference type="EMBL" id="LQYS01000063">
    <property type="protein sequence ID" value="KYD12130.1"/>
    <property type="molecule type" value="Genomic_DNA"/>
</dbReference>
<accession>A0A150LIQ0</accession>
<gene>
    <name evidence="1" type="ORF">B4119_3310</name>
</gene>
<evidence type="ECO:0000313" key="2">
    <source>
        <dbReference type="Proteomes" id="UP000075455"/>
    </source>
</evidence>
<sequence length="82" mass="9401">MQVGADFRQMSNRGRPVRAVVDCDQMIKHIQVSEQFRVARANRNYPHLHSPSISAINIPMDFPSFFIPHVLYGFLVIGKSIF</sequence>
<dbReference type="Proteomes" id="UP000075455">
    <property type="component" value="Unassembled WGS sequence"/>
</dbReference>
<dbReference type="AlphaFoldDB" id="A0A150LIQ0"/>
<name>A0A150LIQ0_9BACL</name>
<protein>
    <submittedName>
        <fullName evidence="1">Uncharacterized protein</fullName>
    </submittedName>
</protein>
<dbReference type="STRING" id="81408.B4119_3310"/>
<proteinExistence type="predicted"/>
<dbReference type="PATRIC" id="fig|81408.3.peg.4331"/>
<reference evidence="1 2" key="1">
    <citation type="submission" date="2016-01" db="EMBL/GenBank/DDBJ databases">
        <title>Draft Genome Sequences of Seven Thermophilic Sporeformers Isolated from Foods.</title>
        <authorList>
            <person name="Berendsen E.M."/>
            <person name="Wells-Bennik M.H."/>
            <person name="Krawcyk A.O."/>
            <person name="De Jong A."/>
            <person name="Holsappel S."/>
            <person name="Eijlander R.T."/>
            <person name="Kuipers O.P."/>
        </authorList>
    </citation>
    <scope>NUCLEOTIDE SEQUENCE [LARGE SCALE GENOMIC DNA]</scope>
    <source>
        <strain evidence="1 2">B4119</strain>
    </source>
</reference>
<comment type="caution">
    <text evidence="1">The sequence shown here is derived from an EMBL/GenBank/DDBJ whole genome shotgun (WGS) entry which is preliminary data.</text>
</comment>
<evidence type="ECO:0000313" key="1">
    <source>
        <dbReference type="EMBL" id="KYD12130.1"/>
    </source>
</evidence>